<accession>A0ABX1BQK8</accession>
<evidence type="ECO:0000313" key="2">
    <source>
        <dbReference type="Proteomes" id="UP000696294"/>
    </source>
</evidence>
<comment type="caution">
    <text evidence="1">The sequence shown here is derived from an EMBL/GenBank/DDBJ whole genome shotgun (WGS) entry which is preliminary data.</text>
</comment>
<dbReference type="EMBL" id="JAATEP010000105">
    <property type="protein sequence ID" value="NJP98752.1"/>
    <property type="molecule type" value="Genomic_DNA"/>
</dbReference>
<gene>
    <name evidence="1" type="ORF">HCN51_56630</name>
</gene>
<dbReference type="RefSeq" id="WP_168022047.1">
    <property type="nucleotide sequence ID" value="NZ_JAATEP010000105.1"/>
</dbReference>
<organism evidence="1 2">
    <name type="scientific">Nonomuraea composti</name>
    <dbReference type="NCBI Taxonomy" id="2720023"/>
    <lineage>
        <taxon>Bacteria</taxon>
        <taxon>Bacillati</taxon>
        <taxon>Actinomycetota</taxon>
        <taxon>Actinomycetes</taxon>
        <taxon>Streptosporangiales</taxon>
        <taxon>Streptosporangiaceae</taxon>
        <taxon>Nonomuraea</taxon>
    </lineage>
</organism>
<proteinExistence type="predicted"/>
<reference evidence="1 2" key="1">
    <citation type="submission" date="2020-03" db="EMBL/GenBank/DDBJ databases">
        <title>WGS of actinomycetes isolated from Thailand.</title>
        <authorList>
            <person name="Thawai C."/>
        </authorList>
    </citation>
    <scope>NUCLEOTIDE SEQUENCE [LARGE SCALE GENOMIC DNA]</scope>
    <source>
        <strain evidence="1 2">FMUSA5-5</strain>
    </source>
</reference>
<evidence type="ECO:0000313" key="1">
    <source>
        <dbReference type="EMBL" id="NJP98752.1"/>
    </source>
</evidence>
<sequence>MEIPKAGDYWLYRWIDEYDIREHARVGDLFRYPGPIARLAELAKEEPTHPSDKEMPEATIMAGRGIDLSANMGCLDFECKQEEIEFSYPRILTYFDHILVEGYRADSFLSRLNRTKKRDMDGLIHILSEQVQLLLYMRSINLDQHLIFDRKSMRAHLCKDCRAKHGSTAEFVVEKLYDRETIDQIKGRLKDEAKITFYWNPPNKWWFTVIHDFFSEPARVVLPGPKSRRPRREDVINQVFHDCSYGLLSDYDSSEHFRIPLAKAMTATWLDGEEVADEVAVALELSLPSIEGMPLSDLLKLREDEQPYFESFRHAVREAIRSQLKNRGSAAPRDVARAVEREHIAPALADIERRLRASRRAFAAKTGASIALGSTITSIGLMGSLPLIIATGVAATATSLTHIYKYYDDLGPVQLSDMYFLWKVQKGTRKHQ</sequence>
<dbReference type="Proteomes" id="UP000696294">
    <property type="component" value="Unassembled WGS sequence"/>
</dbReference>
<name>A0ABX1BQK8_9ACTN</name>
<keyword evidence="2" id="KW-1185">Reference proteome</keyword>
<protein>
    <submittedName>
        <fullName evidence="1">Uncharacterized protein</fullName>
    </submittedName>
</protein>